<keyword evidence="1" id="KW-0812">Transmembrane</keyword>
<dbReference type="Pfam" id="PF03703">
    <property type="entry name" value="bPH_2"/>
    <property type="match status" value="1"/>
</dbReference>
<organism evidence="3 4">
    <name type="scientific">Burkholderia stabilis</name>
    <dbReference type="NCBI Taxonomy" id="95485"/>
    <lineage>
        <taxon>Bacteria</taxon>
        <taxon>Pseudomonadati</taxon>
        <taxon>Pseudomonadota</taxon>
        <taxon>Betaproteobacteria</taxon>
        <taxon>Burkholderiales</taxon>
        <taxon>Burkholderiaceae</taxon>
        <taxon>Burkholderia</taxon>
        <taxon>Burkholderia cepacia complex</taxon>
    </lineage>
</organism>
<accession>A0AAJ5NM56</accession>
<keyword evidence="4" id="KW-1185">Reference proteome</keyword>
<reference evidence="3 4" key="1">
    <citation type="submission" date="2017-11" db="EMBL/GenBank/DDBJ databases">
        <authorList>
            <person name="Seth-Smith MB H."/>
        </authorList>
    </citation>
    <scope>NUCLEOTIDE SEQUENCE [LARGE SCALE GENOMIC DNA]</scope>
    <source>
        <strain evidence="3">E</strain>
        <plasmid evidence="4">iv</plasmid>
    </source>
</reference>
<dbReference type="AlphaFoldDB" id="A0AAJ5NM56"/>
<keyword evidence="3" id="KW-0614">Plasmid</keyword>
<geneLocation type="plasmid" evidence="4">
    <name>iv</name>
</geneLocation>
<sequence>MKPTFDPSRSPAVSPPWFEASPVWTVNLPLIVNWAIAEVVLLLLVAGAAAVTNFWWVFALVLFVPIGAVLQAIAQTRATRFVIDASRVTVTRGLVMRETISVELARVQNIQALALWWQERMGFGSLRFETSDMYHPVWVLHGIPDAVVWRDYLTRYTVALREARGIRDVNIGRL</sequence>
<dbReference type="InterPro" id="IPR005182">
    <property type="entry name" value="YdbS-like_PH"/>
</dbReference>
<feature type="domain" description="YdbS-like PH" evidence="2">
    <location>
        <begin position="77"/>
        <end position="151"/>
    </location>
</feature>
<keyword evidence="1" id="KW-0472">Membrane</keyword>
<feature type="transmembrane region" description="Helical" evidence="1">
    <location>
        <begin position="30"/>
        <end position="49"/>
    </location>
</feature>
<protein>
    <recommendedName>
        <fullName evidence="2">YdbS-like PH domain-containing protein</fullName>
    </recommendedName>
</protein>
<keyword evidence="1" id="KW-1133">Transmembrane helix</keyword>
<evidence type="ECO:0000256" key="1">
    <source>
        <dbReference type="SAM" id="Phobius"/>
    </source>
</evidence>
<proteinExistence type="predicted"/>
<evidence type="ECO:0000313" key="4">
    <source>
        <dbReference type="Proteomes" id="UP000268684"/>
    </source>
</evidence>
<dbReference type="Proteomes" id="UP000268684">
    <property type="component" value="Plasmid IV"/>
</dbReference>
<feature type="transmembrane region" description="Helical" evidence="1">
    <location>
        <begin position="55"/>
        <end position="74"/>
    </location>
</feature>
<gene>
    <name evidence="3" type="ORF">BSTAB16_7691</name>
</gene>
<evidence type="ECO:0000259" key="2">
    <source>
        <dbReference type="Pfam" id="PF03703"/>
    </source>
</evidence>
<dbReference type="EMBL" id="LR025745">
    <property type="protein sequence ID" value="VBB17472.1"/>
    <property type="molecule type" value="Genomic_DNA"/>
</dbReference>
<evidence type="ECO:0000313" key="3">
    <source>
        <dbReference type="EMBL" id="VBB17472.1"/>
    </source>
</evidence>
<dbReference type="GeneID" id="39468115"/>
<dbReference type="RefSeq" id="WP_049036527.1">
    <property type="nucleotide sequence ID" value="NZ_LR025745.1"/>
</dbReference>
<name>A0AAJ5NM56_9BURK</name>